<evidence type="ECO:0000313" key="2">
    <source>
        <dbReference type="EMBL" id="SDK90984.1"/>
    </source>
</evidence>
<feature type="transmembrane region" description="Helical" evidence="1">
    <location>
        <begin position="43"/>
        <end position="60"/>
    </location>
</feature>
<evidence type="ECO:0000313" key="3">
    <source>
        <dbReference type="Proteomes" id="UP000198718"/>
    </source>
</evidence>
<gene>
    <name evidence="2" type="ORF">SAMN05660472_02223</name>
</gene>
<keyword evidence="1" id="KW-0472">Membrane</keyword>
<keyword evidence="3" id="KW-1185">Reference proteome</keyword>
<dbReference type="Proteomes" id="UP000198718">
    <property type="component" value="Unassembled WGS sequence"/>
</dbReference>
<proteinExistence type="predicted"/>
<organism evidence="2 3">
    <name type="scientific">Natronincola ferrireducens</name>
    <dbReference type="NCBI Taxonomy" id="393762"/>
    <lineage>
        <taxon>Bacteria</taxon>
        <taxon>Bacillati</taxon>
        <taxon>Bacillota</taxon>
        <taxon>Clostridia</taxon>
        <taxon>Peptostreptococcales</taxon>
        <taxon>Natronincolaceae</taxon>
        <taxon>Natronincola</taxon>
    </lineage>
</organism>
<reference evidence="2 3" key="1">
    <citation type="submission" date="2016-10" db="EMBL/GenBank/DDBJ databases">
        <authorList>
            <person name="de Groot N.N."/>
        </authorList>
    </citation>
    <scope>NUCLEOTIDE SEQUENCE [LARGE SCALE GENOMIC DNA]</scope>
    <source>
        <strain evidence="2 3">DSM 18346</strain>
    </source>
</reference>
<keyword evidence="1" id="KW-0812">Transmembrane</keyword>
<feature type="transmembrane region" description="Helical" evidence="1">
    <location>
        <begin position="72"/>
        <end position="97"/>
    </location>
</feature>
<dbReference type="NCBIfam" id="TIGR04011">
    <property type="entry name" value="poly_gGlu_PgsC"/>
    <property type="match status" value="1"/>
</dbReference>
<sequence>MLEVFIGIGIIISLTYYEITELSPGGMISPIYLALFIDQPKRIIGTIIISVIIYYLLKLLSNYIPIYGKRTFALAIVLGIILKLIFVQSLFLPYLAIGSIIPGLIAFECDKQGVLPTLFSLFITSIILKVMLILMQGSYFI</sequence>
<dbReference type="GO" id="GO:0045227">
    <property type="term" value="P:capsule polysaccharide biosynthetic process"/>
    <property type="evidence" value="ECO:0007669"/>
    <property type="project" value="InterPro"/>
</dbReference>
<dbReference type="GO" id="GO:0016020">
    <property type="term" value="C:membrane"/>
    <property type="evidence" value="ECO:0007669"/>
    <property type="project" value="InterPro"/>
</dbReference>
<feature type="transmembrane region" description="Helical" evidence="1">
    <location>
        <begin position="117"/>
        <end position="135"/>
    </location>
</feature>
<protein>
    <submittedName>
        <fullName evidence="2">Poly-gamma-glutamate biosynthesis protein PgsC/CapC</fullName>
    </submittedName>
</protein>
<dbReference type="RefSeq" id="WP_176762143.1">
    <property type="nucleotide sequence ID" value="NZ_FNFP01000005.1"/>
</dbReference>
<dbReference type="Pfam" id="PF14102">
    <property type="entry name" value="Caps_synth_CapC"/>
    <property type="match status" value="1"/>
</dbReference>
<dbReference type="EMBL" id="FNFP01000005">
    <property type="protein sequence ID" value="SDK90984.1"/>
    <property type="molecule type" value="Genomic_DNA"/>
</dbReference>
<evidence type="ECO:0000256" key="1">
    <source>
        <dbReference type="SAM" id="Phobius"/>
    </source>
</evidence>
<dbReference type="InterPro" id="IPR008338">
    <property type="entry name" value="Capsule_biosynth_CapC"/>
</dbReference>
<dbReference type="STRING" id="393762.SAMN05660472_02223"/>
<accession>A0A1G9FRF2</accession>
<keyword evidence="1" id="KW-1133">Transmembrane helix</keyword>
<name>A0A1G9FRF2_9FIRM</name>
<dbReference type="AlphaFoldDB" id="A0A1G9FRF2"/>